<gene>
    <name evidence="6" type="ORF">A4X09_0g5578</name>
</gene>
<dbReference type="PROSITE" id="PS00659">
    <property type="entry name" value="GLYCOSYL_HYDROL_F5"/>
    <property type="match status" value="1"/>
</dbReference>
<dbReference type="GO" id="GO:0000272">
    <property type="term" value="P:polysaccharide catabolic process"/>
    <property type="evidence" value="ECO:0007669"/>
    <property type="project" value="InterPro"/>
</dbReference>
<evidence type="ECO:0000256" key="3">
    <source>
        <dbReference type="ARBA" id="ARBA00023295"/>
    </source>
</evidence>
<dbReference type="PANTHER" id="PTHR31263">
    <property type="entry name" value="CELLULASE FAMILY PROTEIN (AFU_ORTHOLOGUE AFUA_5G14560)"/>
    <property type="match status" value="1"/>
</dbReference>
<evidence type="ECO:0000256" key="4">
    <source>
        <dbReference type="SAM" id="SignalP"/>
    </source>
</evidence>
<dbReference type="GO" id="GO:0004553">
    <property type="term" value="F:hydrolase activity, hydrolyzing O-glycosyl compounds"/>
    <property type="evidence" value="ECO:0007669"/>
    <property type="project" value="InterPro"/>
</dbReference>
<dbReference type="SUPFAM" id="SSF51445">
    <property type="entry name" value="(Trans)glycosidases"/>
    <property type="match status" value="1"/>
</dbReference>
<feature type="domain" description="Glycoside hydrolase family 5" evidence="5">
    <location>
        <begin position="123"/>
        <end position="423"/>
    </location>
</feature>
<accession>A0A8X7N629</accession>
<dbReference type="InterPro" id="IPR018087">
    <property type="entry name" value="Glyco_hydro_5_CS"/>
</dbReference>
<dbReference type="InterPro" id="IPR001547">
    <property type="entry name" value="Glyco_hydro_5"/>
</dbReference>
<keyword evidence="2" id="KW-0378">Hydrolase</keyword>
<keyword evidence="7" id="KW-1185">Reference proteome</keyword>
<feature type="signal peptide" evidence="4">
    <location>
        <begin position="1"/>
        <end position="24"/>
    </location>
</feature>
<keyword evidence="4" id="KW-0732">Signal</keyword>
<dbReference type="EMBL" id="LWDG02000295">
    <property type="protein sequence ID" value="KAE8266769.1"/>
    <property type="molecule type" value="Genomic_DNA"/>
</dbReference>
<comment type="similarity">
    <text evidence="1">Belongs to the glycosyl hydrolase 5 (cellulase A) family.</text>
</comment>
<name>A0A8X7N629_9BASI</name>
<evidence type="ECO:0000313" key="6">
    <source>
        <dbReference type="EMBL" id="KAE8266769.1"/>
    </source>
</evidence>
<dbReference type="InterPro" id="IPR017853">
    <property type="entry name" value="GH"/>
</dbReference>
<sequence>MRFFQWARLLRQATVAAVIVAVSAQSSGHSIRYEEDAQLSSRQSGTDSSSDVAVSGLLTSWKPPLSTRGRYVVDANGQRFRMQGGNWHGASGTYLGTGDHSNPNNHHAGEVSYQTVLCLDRVPIDEIVDSFLELGINTVRLPFSNQMIHDTTIVPDSALKANPQLRGMTALQIFDAAVTALTKKGIAVVLNNMTGKSLWCCGADRNSRWNSAQTTAQWQSDWLLMAKRYKGNKRVVGVDLYNEVRRDIVNDPTWGQGGNYDWWQASFDVANRILREANPDLLIVVEGINFVGIPLNGRPHGRPMLLPVRELSHTLAVQDKLVYGAHFYAYIGPNNTGADSGPFVTRDPLFRDFSASELNSSVTDLAGYVATALTETQSHYTAPVWISEFGVGGRADTVSKNRNWWRNFVQVMIDQDLDYAFWPLVGWHKYGLGDGWALHAWDQNGQRLSVLDEGDWRLSSWKRLQSTKNVRRGEIPVTPVWRMLAPDWGGAQQSTTISNDISWHPGNTRASCPDGLRLVGLSHGTVPRGLCTDATLGRSIWNYTSNPDVQYVSDERNVPHDGNWAPGHTKFQCASDAFVIGYSYTSSTGQSASAICAPISDIDGLTQRRPSGNRTVIFSAQDSVAVSHGTWAPTGTKVGACGDDELLIGFATDPSGIPSVLLCRTFNSTATTAVSKSGVMEETEGVLTLASVVRSAWIMTFCVLFFGAC</sequence>
<evidence type="ECO:0000256" key="1">
    <source>
        <dbReference type="ARBA" id="ARBA00005641"/>
    </source>
</evidence>
<reference evidence="6" key="2">
    <citation type="journal article" date="2019" name="IMA Fungus">
        <title>Genome sequencing and comparison of five Tilletia species to identify candidate genes for the detection of regulated species infecting wheat.</title>
        <authorList>
            <person name="Nguyen H.D.T."/>
            <person name="Sultana T."/>
            <person name="Kesanakurti P."/>
            <person name="Hambleton S."/>
        </authorList>
    </citation>
    <scope>NUCLEOTIDE SEQUENCE</scope>
    <source>
        <strain evidence="6">DAOMC 236422</strain>
    </source>
</reference>
<feature type="chain" id="PRO_5036473829" description="Glycoside hydrolase family 5 domain-containing protein" evidence="4">
    <location>
        <begin position="25"/>
        <end position="709"/>
    </location>
</feature>
<dbReference type="Proteomes" id="UP000078113">
    <property type="component" value="Unassembled WGS sequence"/>
</dbReference>
<comment type="caution">
    <text evidence="6">The sequence shown here is derived from an EMBL/GenBank/DDBJ whole genome shotgun (WGS) entry which is preliminary data.</text>
</comment>
<reference evidence="6" key="1">
    <citation type="submission" date="2016-04" db="EMBL/GenBank/DDBJ databases">
        <authorList>
            <person name="Nguyen H.D."/>
            <person name="Samba Siva P."/>
            <person name="Cullis J."/>
            <person name="Levesque C.A."/>
            <person name="Hambleton S."/>
        </authorList>
    </citation>
    <scope>NUCLEOTIDE SEQUENCE</scope>
    <source>
        <strain evidence="6">DAOMC 236422</strain>
    </source>
</reference>
<dbReference type="PANTHER" id="PTHR31263:SF0">
    <property type="entry name" value="CELLULASE FAMILY PROTEIN (AFU_ORTHOLOGUE AFUA_5G14560)"/>
    <property type="match status" value="1"/>
</dbReference>
<keyword evidence="3" id="KW-0326">Glycosidase</keyword>
<dbReference type="AlphaFoldDB" id="A0A8X7N629"/>
<organism evidence="6 7">
    <name type="scientific">Tilletia walkeri</name>
    <dbReference type="NCBI Taxonomy" id="117179"/>
    <lineage>
        <taxon>Eukaryota</taxon>
        <taxon>Fungi</taxon>
        <taxon>Dikarya</taxon>
        <taxon>Basidiomycota</taxon>
        <taxon>Ustilaginomycotina</taxon>
        <taxon>Exobasidiomycetes</taxon>
        <taxon>Tilletiales</taxon>
        <taxon>Tilletiaceae</taxon>
        <taxon>Tilletia</taxon>
    </lineage>
</organism>
<protein>
    <recommendedName>
        <fullName evidence="5">Glycoside hydrolase family 5 domain-containing protein</fullName>
    </recommendedName>
</protein>
<dbReference type="Gene3D" id="3.20.20.80">
    <property type="entry name" value="Glycosidases"/>
    <property type="match status" value="1"/>
</dbReference>
<evidence type="ECO:0000259" key="5">
    <source>
        <dbReference type="Pfam" id="PF00150"/>
    </source>
</evidence>
<evidence type="ECO:0000256" key="2">
    <source>
        <dbReference type="ARBA" id="ARBA00022801"/>
    </source>
</evidence>
<evidence type="ECO:0000313" key="7">
    <source>
        <dbReference type="Proteomes" id="UP000078113"/>
    </source>
</evidence>
<dbReference type="Pfam" id="PF00150">
    <property type="entry name" value="Cellulase"/>
    <property type="match status" value="1"/>
</dbReference>
<proteinExistence type="inferred from homology"/>